<dbReference type="InterPro" id="IPR047111">
    <property type="entry name" value="YbaP-like"/>
</dbReference>
<keyword evidence="3" id="KW-1185">Reference proteome</keyword>
<evidence type="ECO:0000313" key="2">
    <source>
        <dbReference type="EMBL" id="PWE18293.1"/>
    </source>
</evidence>
<dbReference type="Proteomes" id="UP000245168">
    <property type="component" value="Unassembled WGS sequence"/>
</dbReference>
<comment type="caution">
    <text evidence="2">The sequence shown here is derived from an EMBL/GenBank/DDBJ whole genome shotgun (WGS) entry which is preliminary data.</text>
</comment>
<reference evidence="3" key="1">
    <citation type="submission" date="2018-05" db="EMBL/GenBank/DDBJ databases">
        <authorList>
            <person name="Liu B.-T."/>
        </authorList>
    </citation>
    <scope>NUCLEOTIDE SEQUENCE [LARGE SCALE GENOMIC DNA]</scope>
    <source>
        <strain evidence="3">WD6-1</strain>
    </source>
</reference>
<dbReference type="PANTHER" id="PTHR40590">
    <property type="entry name" value="CYTOPLASMIC PROTEIN-RELATED"/>
    <property type="match status" value="1"/>
</dbReference>
<organism evidence="2 3">
    <name type="scientific">Marinicauda salina</name>
    <dbReference type="NCBI Taxonomy" id="2135793"/>
    <lineage>
        <taxon>Bacteria</taxon>
        <taxon>Pseudomonadati</taxon>
        <taxon>Pseudomonadota</taxon>
        <taxon>Alphaproteobacteria</taxon>
        <taxon>Maricaulales</taxon>
        <taxon>Maricaulaceae</taxon>
        <taxon>Marinicauda</taxon>
    </lineage>
</organism>
<accession>A0A2U2BW95</accession>
<dbReference type="AlphaFoldDB" id="A0A2U2BW95"/>
<dbReference type="CDD" id="cd14789">
    <property type="entry name" value="Tiki"/>
    <property type="match status" value="1"/>
</dbReference>
<feature type="region of interest" description="Disordered" evidence="1">
    <location>
        <begin position="1"/>
        <end position="22"/>
    </location>
</feature>
<dbReference type="InterPro" id="IPR002816">
    <property type="entry name" value="TraB/PrgY/GumN_fam"/>
</dbReference>
<name>A0A2U2BW95_9PROT</name>
<protein>
    <submittedName>
        <fullName evidence="2">TraB/GumN family protein</fullName>
    </submittedName>
</protein>
<proteinExistence type="predicted"/>
<gene>
    <name evidence="2" type="ORF">DDZ18_01410</name>
</gene>
<dbReference type="EMBL" id="QEXV01000001">
    <property type="protein sequence ID" value="PWE18293.1"/>
    <property type="molecule type" value="Genomic_DNA"/>
</dbReference>
<sequence>MSTSLYTGRRPPRRPITADRQETGMNRFATRFAQAARAGLLAAGLTAGLASGALAQAEPAAADRPDYAAIEGDPALWVVEDEDSTLYLFGSFHILPPELGWRSEEVAAAFSEADTIWFEADVFSEDAAAQMQALVPQLGVNEPGVTLSSLIDDEAEADLAAFAEMLGAQPDVLMANIDQFRPWFASLRLAIAGIQALGYDPNSGVERVLHADAVEAGKEFGYFETIEQQLRFFADMPLEAQVAEFELSIADMVDNPDQIEDLAVAWATGDMETIDRIMNESLRDTGSGLYERLIVERNEDWIPQIEAILDGEGVDFVAVGVGHMPGDAGVIALMRAEGHEVTRR</sequence>
<evidence type="ECO:0000256" key="1">
    <source>
        <dbReference type="SAM" id="MobiDB-lite"/>
    </source>
</evidence>
<dbReference type="PANTHER" id="PTHR40590:SF1">
    <property type="entry name" value="CYTOPLASMIC PROTEIN"/>
    <property type="match status" value="1"/>
</dbReference>
<evidence type="ECO:0000313" key="3">
    <source>
        <dbReference type="Proteomes" id="UP000245168"/>
    </source>
</evidence>
<dbReference type="Pfam" id="PF01963">
    <property type="entry name" value="TraB_PrgY_gumN"/>
    <property type="match status" value="1"/>
</dbReference>